<dbReference type="Proteomes" id="UP000186406">
    <property type="component" value="Unassembled WGS sequence"/>
</dbReference>
<dbReference type="RefSeq" id="WP_073632266.1">
    <property type="nucleotide sequence ID" value="NZ_FRXO01000014.1"/>
</dbReference>
<dbReference type="OrthoDB" id="9775224at2"/>
<feature type="compositionally biased region" description="Low complexity" evidence="3">
    <location>
        <begin position="242"/>
        <end position="255"/>
    </location>
</feature>
<reference evidence="5 6" key="1">
    <citation type="submission" date="2016-12" db="EMBL/GenBank/DDBJ databases">
        <authorList>
            <person name="Song W.-J."/>
            <person name="Kurnit D.M."/>
        </authorList>
    </citation>
    <scope>NUCLEOTIDE SEQUENCE [LARGE SCALE GENOMIC DNA]</scope>
    <source>
        <strain evidence="5 6">DSM 19599</strain>
    </source>
</reference>
<feature type="domain" description="Polyphosphate kinase-2-related" evidence="4">
    <location>
        <begin position="297"/>
        <end position="518"/>
    </location>
</feature>
<dbReference type="Pfam" id="PF03976">
    <property type="entry name" value="PPK2"/>
    <property type="match status" value="2"/>
</dbReference>
<dbReference type="AlphaFoldDB" id="A0A1M7ZRA7"/>
<feature type="domain" description="Polyphosphate kinase-2-related" evidence="4">
    <location>
        <begin position="14"/>
        <end position="235"/>
    </location>
</feature>
<dbReference type="GO" id="GO:0006754">
    <property type="term" value="P:ATP biosynthetic process"/>
    <property type="evidence" value="ECO:0007669"/>
    <property type="project" value="UniProtKB-KW"/>
</dbReference>
<dbReference type="Gene3D" id="3.40.50.300">
    <property type="entry name" value="P-loop containing nucleotide triphosphate hydrolases"/>
    <property type="match status" value="2"/>
</dbReference>
<dbReference type="InterPro" id="IPR027417">
    <property type="entry name" value="P-loop_NTPase"/>
</dbReference>
<evidence type="ECO:0000313" key="6">
    <source>
        <dbReference type="Proteomes" id="UP000186406"/>
    </source>
</evidence>
<dbReference type="InterPro" id="IPR022488">
    <property type="entry name" value="PPK2-related"/>
</dbReference>
<evidence type="ECO:0000256" key="1">
    <source>
        <dbReference type="ARBA" id="ARBA00023310"/>
    </source>
</evidence>
<proteinExistence type="predicted"/>
<dbReference type="InterPro" id="IPR022489">
    <property type="entry name" value="PolyP_AMP_Tfrase"/>
</dbReference>
<dbReference type="PANTHER" id="PTHR34383">
    <property type="entry name" value="POLYPHOSPHATE:AMP PHOSPHOTRANSFERASE-RELATED"/>
    <property type="match status" value="1"/>
</dbReference>
<accession>A0A1M7ZRA7</accession>
<keyword evidence="5" id="KW-0808">Transferase</keyword>
<sequence>MFDSATKLAHNLTKDAFKELEPQLREDLLNAQFDLVDQRKKAVLVLLNGPDGAGKGQVLNRFYQWLDAHYLETISYDNPDRFHHHHPQAWRYWRDLPAKGRIGVMLGNWYHIILREMLEGDVSPATLTHTLDRVNRMEAMLSAENVVIVKLWLHLGRDEAMERLKRGNGHRDIDDLTIREWPQIETGKDHDRLLMESVRVAEITSTAYAPWIVVPAGDSRYRDAAAGKALLDALLRASTPQAAAPAPTAASTPSAPCGPMQSNDTQAGANGTDAAPSTRFKLPVASLVGSLDLSKRLDEDEYKARLEKAQLGIAERMASKAMRKRGLICVFEGNDAAGKGGAIMRLRQALDPRRVRVHPIAAPSDEELAHPYLWRFWRRIPAVGHSAVFDRSWYGRVLVERVEGYCTEEDWMRAYGEINDFERDLDANGFLVMKFWLAISQDEQYRRFKEREAVPFKRFKLTPDDWRNREKWPLYEAAANDMVDRTSTTFAPWTLVEAQDKLYSRVKILETIVGRLKDAVAG</sequence>
<dbReference type="SUPFAM" id="SSF52540">
    <property type="entry name" value="P-loop containing nucleoside triphosphate hydrolases"/>
    <property type="match status" value="2"/>
</dbReference>
<dbReference type="NCBIfam" id="TIGR03708">
    <property type="entry name" value="poly_P_AMP_trns"/>
    <property type="match status" value="1"/>
</dbReference>
<dbReference type="EMBL" id="FRXO01000014">
    <property type="protein sequence ID" value="SHO67444.1"/>
    <property type="molecule type" value="Genomic_DNA"/>
</dbReference>
<keyword evidence="6" id="KW-1185">Reference proteome</keyword>
<dbReference type="GO" id="GO:0043751">
    <property type="term" value="F:polyphosphate:AMP phosphotransferase activity"/>
    <property type="evidence" value="ECO:0007669"/>
    <property type="project" value="InterPro"/>
</dbReference>
<comment type="catalytic activity">
    <reaction evidence="2">
        <text>[phosphate](n) + ATP = [phosphate](n+1) + ADP</text>
        <dbReference type="Rhea" id="RHEA:19573"/>
        <dbReference type="Rhea" id="RHEA-COMP:9859"/>
        <dbReference type="Rhea" id="RHEA-COMP:14280"/>
        <dbReference type="ChEBI" id="CHEBI:16838"/>
        <dbReference type="ChEBI" id="CHEBI:30616"/>
        <dbReference type="ChEBI" id="CHEBI:456216"/>
    </reaction>
    <physiologicalReaction direction="right-to-left" evidence="2">
        <dbReference type="Rhea" id="RHEA:19575"/>
    </physiologicalReaction>
</comment>
<feature type="region of interest" description="Disordered" evidence="3">
    <location>
        <begin position="242"/>
        <end position="276"/>
    </location>
</feature>
<dbReference type="GO" id="GO:0006797">
    <property type="term" value="P:polyphosphate metabolic process"/>
    <property type="evidence" value="ECO:0007669"/>
    <property type="project" value="InterPro"/>
</dbReference>
<evidence type="ECO:0000259" key="4">
    <source>
        <dbReference type="Pfam" id="PF03976"/>
    </source>
</evidence>
<dbReference type="PANTHER" id="PTHR34383:SF3">
    <property type="entry name" value="POLYPHOSPHATE:AMP PHOSPHOTRANSFERASE"/>
    <property type="match status" value="1"/>
</dbReference>
<feature type="compositionally biased region" description="Polar residues" evidence="3">
    <location>
        <begin position="260"/>
        <end position="269"/>
    </location>
</feature>
<gene>
    <name evidence="5" type="ORF">SAMN02745172_04125</name>
</gene>
<evidence type="ECO:0000313" key="5">
    <source>
        <dbReference type="EMBL" id="SHO67444.1"/>
    </source>
</evidence>
<organism evidence="5 6">
    <name type="scientific">Pseudoxanthobacter soli DSM 19599</name>
    <dbReference type="NCBI Taxonomy" id="1123029"/>
    <lineage>
        <taxon>Bacteria</taxon>
        <taxon>Pseudomonadati</taxon>
        <taxon>Pseudomonadota</taxon>
        <taxon>Alphaproteobacteria</taxon>
        <taxon>Hyphomicrobiales</taxon>
        <taxon>Segnochrobactraceae</taxon>
        <taxon>Pseudoxanthobacter</taxon>
    </lineage>
</organism>
<dbReference type="STRING" id="1123029.SAMN02745172_04125"/>
<keyword evidence="1" id="KW-0066">ATP synthesis</keyword>
<protein>
    <submittedName>
        <fullName evidence="5">Polyphosphate:AMP phosphotransferase</fullName>
    </submittedName>
</protein>
<evidence type="ECO:0000256" key="3">
    <source>
        <dbReference type="SAM" id="MobiDB-lite"/>
    </source>
</evidence>
<name>A0A1M7ZRA7_9HYPH</name>
<evidence type="ECO:0000256" key="2">
    <source>
        <dbReference type="ARBA" id="ARBA00024500"/>
    </source>
</evidence>